<feature type="region of interest" description="Disordered" evidence="1">
    <location>
        <begin position="54"/>
        <end position="292"/>
    </location>
</feature>
<protein>
    <submittedName>
        <fullName evidence="2">Uncharacterized protein</fullName>
    </submittedName>
</protein>
<comment type="caution">
    <text evidence="2">The sequence shown here is derived from an EMBL/GenBank/DDBJ whole genome shotgun (WGS) entry which is preliminary data.</text>
</comment>
<dbReference type="EMBL" id="RYZI01000082">
    <property type="protein sequence ID" value="RWA11368.1"/>
    <property type="molecule type" value="Genomic_DNA"/>
</dbReference>
<feature type="compositionally biased region" description="Low complexity" evidence="1">
    <location>
        <begin position="151"/>
        <end position="169"/>
    </location>
</feature>
<dbReference type="Proteomes" id="UP000286045">
    <property type="component" value="Unassembled WGS sequence"/>
</dbReference>
<evidence type="ECO:0000313" key="2">
    <source>
        <dbReference type="EMBL" id="RWA11368.1"/>
    </source>
</evidence>
<evidence type="ECO:0000256" key="1">
    <source>
        <dbReference type="SAM" id="MobiDB-lite"/>
    </source>
</evidence>
<name>A0A439DAI5_9PEZI</name>
<feature type="compositionally biased region" description="Low complexity" evidence="1">
    <location>
        <begin position="105"/>
        <end position="116"/>
    </location>
</feature>
<organism evidence="2 3">
    <name type="scientific">Xylaria grammica</name>
    <dbReference type="NCBI Taxonomy" id="363999"/>
    <lineage>
        <taxon>Eukaryota</taxon>
        <taxon>Fungi</taxon>
        <taxon>Dikarya</taxon>
        <taxon>Ascomycota</taxon>
        <taxon>Pezizomycotina</taxon>
        <taxon>Sordariomycetes</taxon>
        <taxon>Xylariomycetidae</taxon>
        <taxon>Xylariales</taxon>
        <taxon>Xylariaceae</taxon>
        <taxon>Xylaria</taxon>
    </lineage>
</organism>
<sequence>MAENTVETIAKGISSFNIVSPMSPTCRAPLRKLNWRALTQLWLAHPDEVVGAQPVANAEEKAPDTTDNLPPITKEPAATVDASMVPSVPAQSTTIDTPVAPSSDAAPKAEVAVPAAEVEEDSAKRSSEPETAAIETEKPSDPAPASEPQPATTETAASGAESSAPAGSDEAGEPPKPVSLEEVRDEDLADKKPSELKKSAGEVAKTDASAPAENNDATTSNKRKAEATGNSAKPESSSAEAEDTEPPEKKPKTNGTATNGAPRKPGRPRKDKNSTAPVGKTARKTRSQGAAD</sequence>
<evidence type="ECO:0000313" key="3">
    <source>
        <dbReference type="Proteomes" id="UP000286045"/>
    </source>
</evidence>
<keyword evidence="3" id="KW-1185">Reference proteome</keyword>
<accession>A0A439DAI5</accession>
<proteinExistence type="predicted"/>
<reference evidence="2 3" key="1">
    <citation type="submission" date="2018-12" db="EMBL/GenBank/DDBJ databases">
        <title>Draft genome sequence of Xylaria grammica IHI A82.</title>
        <authorList>
            <person name="Buettner E."/>
            <person name="Kellner H."/>
        </authorList>
    </citation>
    <scope>NUCLEOTIDE SEQUENCE [LARGE SCALE GENOMIC DNA]</scope>
    <source>
        <strain evidence="2 3">IHI A82</strain>
    </source>
</reference>
<dbReference type="AlphaFoldDB" id="A0A439DAI5"/>
<feature type="compositionally biased region" description="Basic and acidic residues" evidence="1">
    <location>
        <begin position="189"/>
        <end position="200"/>
    </location>
</feature>
<gene>
    <name evidence="2" type="ORF">EKO27_g3745</name>
</gene>